<dbReference type="EMBL" id="CP002100">
    <property type="protein sequence ID" value="ADN49958.1"/>
    <property type="molecule type" value="Genomic_DNA"/>
</dbReference>
<organism evidence="2 3">
    <name type="scientific">Vulcanisaeta distributa (strain DSM 14429 / JCM 11212 / NBRC 100878 / IC-017)</name>
    <dbReference type="NCBI Taxonomy" id="572478"/>
    <lineage>
        <taxon>Archaea</taxon>
        <taxon>Thermoproteota</taxon>
        <taxon>Thermoprotei</taxon>
        <taxon>Thermoproteales</taxon>
        <taxon>Thermoproteaceae</taxon>
        <taxon>Vulcanisaeta</taxon>
    </lineage>
</organism>
<dbReference type="eggNOG" id="arCOG01129">
    <property type="taxonomic scope" value="Archaea"/>
</dbReference>
<accession>E1QUV5</accession>
<dbReference type="GeneID" id="9751480"/>
<dbReference type="Proteomes" id="UP000006681">
    <property type="component" value="Chromosome"/>
</dbReference>
<feature type="domain" description="Thiaminase-2/PQQC" evidence="1">
    <location>
        <begin position="12"/>
        <end position="213"/>
    </location>
</feature>
<dbReference type="InterPro" id="IPR004305">
    <property type="entry name" value="Thiaminase-2/PQQC"/>
</dbReference>
<dbReference type="KEGG" id="vdi:Vdis_0560"/>
<dbReference type="STRING" id="572478.Vdis_0560"/>
<dbReference type="RefSeq" id="WP_013335683.1">
    <property type="nucleotide sequence ID" value="NC_014537.1"/>
</dbReference>
<dbReference type="Gene3D" id="1.20.910.10">
    <property type="entry name" value="Heme oxygenase-like"/>
    <property type="match status" value="1"/>
</dbReference>
<gene>
    <name evidence="2" type="ordered locus">Vdis_0560</name>
</gene>
<dbReference type="Pfam" id="PF03070">
    <property type="entry name" value="TENA_THI-4"/>
    <property type="match status" value="1"/>
</dbReference>
<dbReference type="AlphaFoldDB" id="E1QUV5"/>
<dbReference type="InterPro" id="IPR016084">
    <property type="entry name" value="Haem_Oase-like_multi-hlx"/>
</dbReference>
<proteinExistence type="predicted"/>
<evidence type="ECO:0000259" key="1">
    <source>
        <dbReference type="Pfam" id="PF03070"/>
    </source>
</evidence>
<name>E1QUV5_VULDI</name>
<dbReference type="OrthoDB" id="42133at2157"/>
<protein>
    <submittedName>
        <fullName evidence="2">Transcriptional activator, TenA family</fullName>
    </submittedName>
</protein>
<dbReference type="SUPFAM" id="SSF48613">
    <property type="entry name" value="Heme oxygenase-like"/>
    <property type="match status" value="1"/>
</dbReference>
<sequence>MEPRELLEGIRKALEPLNETILNHPMIKDAEEGRLSINAIKAFVMNQWYIVNHDLRSLAIALSRTRNITELEFMKMLLDGDYNALHELMKLMRELNIEIRDPLMLEVVPEAVQYTHYLAWLANYATVQEFALAIIVNMPVWGQNVTRLGNALRSKYGIREVGFFEAFKGPFTELENKALEVIRGIDEQSVVRARNMAYIIQNYEKAFWDAIYNVR</sequence>
<keyword evidence="3" id="KW-1185">Reference proteome</keyword>
<evidence type="ECO:0000313" key="3">
    <source>
        <dbReference type="Proteomes" id="UP000006681"/>
    </source>
</evidence>
<reference evidence="2 3" key="1">
    <citation type="journal article" date="2010" name="Stand. Genomic Sci.">
        <title>Complete genome sequence of Vulcanisaeta distributa type strain (IC-017).</title>
        <authorList>
            <person name="Mavromatis K."/>
            <person name="Sikorski J."/>
            <person name="Pabst E."/>
            <person name="Teshima H."/>
            <person name="Lapidus A."/>
            <person name="Lucas S."/>
            <person name="Nolan M."/>
            <person name="Glavina Del Rio T."/>
            <person name="Cheng J.F."/>
            <person name="Bruce D."/>
            <person name="Goodwin L."/>
            <person name="Pitluck S."/>
            <person name="Liolios K."/>
            <person name="Ivanova N."/>
            <person name="Mikhailova N."/>
            <person name="Pati A."/>
            <person name="Chen A."/>
            <person name="Palaniappan K."/>
            <person name="Land M."/>
            <person name="Hauser L."/>
            <person name="Chang Y.J."/>
            <person name="Jeffries C.D."/>
            <person name="Rohde M."/>
            <person name="Spring S."/>
            <person name="Goker M."/>
            <person name="Wirth R."/>
            <person name="Woyke T."/>
            <person name="Bristow J."/>
            <person name="Eisen J.A."/>
            <person name="Markowitz V."/>
            <person name="Hugenholtz P."/>
            <person name="Klenk H.P."/>
            <person name="Kyrpides N.C."/>
        </authorList>
    </citation>
    <scope>NUCLEOTIDE SEQUENCE [LARGE SCALE GENOMIC DNA]</scope>
    <source>
        <strain evidence="3">DSM 14429 / JCM 11212 / NBRC 100878 / IC-017</strain>
    </source>
</reference>
<reference evidence="3" key="2">
    <citation type="journal article" date="2010" name="Stand. Genomic Sci.">
        <title>Complete genome sequence of Vulcanisaeta distributa type strain (IC-017T).</title>
        <authorList>
            <person name="Mavromatis K."/>
            <person name="Sikorski J."/>
            <person name="Pabst E."/>
            <person name="Teshima H."/>
            <person name="Lapidus A."/>
            <person name="Lucas S."/>
            <person name="Nolan M."/>
            <person name="Glavina Del Rio T."/>
            <person name="Cheng J."/>
            <person name="Bruce D."/>
            <person name="Goodwin L."/>
            <person name="Pitluck S."/>
            <person name="Liolios K."/>
            <person name="Ivanova N."/>
            <person name="Mikhailova N."/>
            <person name="Pati A."/>
            <person name="Chen A."/>
            <person name="Palaniappan K."/>
            <person name="Land M."/>
            <person name="Hauser L."/>
            <person name="Chang Y."/>
            <person name="Jeffries C."/>
            <person name="Rohde M."/>
            <person name="Spring S."/>
            <person name="Goker M."/>
            <person name="Wirth R."/>
            <person name="Woyke T."/>
            <person name="Bristow J."/>
            <person name="Eisen J."/>
            <person name="Markowitz V."/>
            <person name="Hugenholtz P."/>
            <person name="Klenk H."/>
            <person name="Kyrpides N."/>
        </authorList>
    </citation>
    <scope>NUCLEOTIDE SEQUENCE [LARGE SCALE GENOMIC DNA]</scope>
    <source>
        <strain evidence="3">DSM 14429 / JCM 11212 / NBRC 100878 / IC-017</strain>
    </source>
</reference>
<evidence type="ECO:0000313" key="2">
    <source>
        <dbReference type="EMBL" id="ADN49958.1"/>
    </source>
</evidence>
<dbReference type="HOGENOM" id="CLU_108435_0_0_2"/>